<dbReference type="Gene3D" id="2.60.120.600">
    <property type="entry name" value="Domain of unknown function DUF1214, C-terminal domain"/>
    <property type="match status" value="1"/>
</dbReference>
<comment type="caution">
    <text evidence="4">The sequence shown here is derived from an EMBL/GenBank/DDBJ whole genome shotgun (WGS) entry which is preliminary data.</text>
</comment>
<dbReference type="Gene3D" id="2.60.40.1610">
    <property type="entry name" value="Domain of unknown function DUF1254"/>
    <property type="match status" value="1"/>
</dbReference>
<dbReference type="Pfam" id="PF06863">
    <property type="entry name" value="DUF1254"/>
    <property type="match status" value="1"/>
</dbReference>
<dbReference type="InterPro" id="IPR037050">
    <property type="entry name" value="DUF1254_sf"/>
</dbReference>
<dbReference type="InterPro" id="IPR010621">
    <property type="entry name" value="DUF1214"/>
</dbReference>
<accession>A0A3M7FG19</accession>
<evidence type="ECO:0000259" key="3">
    <source>
        <dbReference type="Pfam" id="PF06863"/>
    </source>
</evidence>
<dbReference type="EMBL" id="QWIR01000089">
    <property type="protein sequence ID" value="RMY87753.1"/>
    <property type="molecule type" value="Genomic_DNA"/>
</dbReference>
<dbReference type="InterPro" id="IPR010679">
    <property type="entry name" value="DUF1254"/>
</dbReference>
<dbReference type="Pfam" id="PF06742">
    <property type="entry name" value="DUF1214"/>
    <property type="match status" value="1"/>
</dbReference>
<dbReference type="SUPFAM" id="SSF160935">
    <property type="entry name" value="VPA0735-like"/>
    <property type="match status" value="1"/>
</dbReference>
<proteinExistence type="predicted"/>
<organism evidence="4 5">
    <name type="scientific">Hortaea werneckii</name>
    <name type="common">Black yeast</name>
    <name type="synonym">Cladosporium werneckii</name>
    <dbReference type="NCBI Taxonomy" id="91943"/>
    <lineage>
        <taxon>Eukaryota</taxon>
        <taxon>Fungi</taxon>
        <taxon>Dikarya</taxon>
        <taxon>Ascomycota</taxon>
        <taxon>Pezizomycotina</taxon>
        <taxon>Dothideomycetes</taxon>
        <taxon>Dothideomycetidae</taxon>
        <taxon>Mycosphaerellales</taxon>
        <taxon>Teratosphaeriaceae</taxon>
        <taxon>Hortaea</taxon>
    </lineage>
</organism>
<evidence type="ECO:0000313" key="5">
    <source>
        <dbReference type="Proteomes" id="UP000268823"/>
    </source>
</evidence>
<feature type="domain" description="DUF1214" evidence="2">
    <location>
        <begin position="350"/>
        <end position="457"/>
    </location>
</feature>
<protein>
    <recommendedName>
        <fullName evidence="6">DUF1254 domain-containing protein</fullName>
    </recommendedName>
</protein>
<dbReference type="OrthoDB" id="2018906at2759"/>
<dbReference type="AlphaFoldDB" id="A0A3M7FG19"/>
<feature type="chain" id="PRO_5017969898" description="DUF1254 domain-containing protein" evidence="1">
    <location>
        <begin position="17"/>
        <end position="547"/>
    </location>
</feature>
<dbReference type="PANTHER" id="PTHR36509">
    <property type="entry name" value="BLL3101 PROTEIN"/>
    <property type="match status" value="1"/>
</dbReference>
<feature type="signal peptide" evidence="1">
    <location>
        <begin position="1"/>
        <end position="16"/>
    </location>
</feature>
<name>A0A3M7FG19_HORWE</name>
<keyword evidence="1" id="KW-0732">Signal</keyword>
<feature type="domain" description="DUF1254" evidence="3">
    <location>
        <begin position="53"/>
        <end position="185"/>
    </location>
</feature>
<gene>
    <name evidence="4" type="ORF">D0861_05215</name>
</gene>
<sequence>MNNLSLLLTVTSVALAQLSNISAQDGTAFALKYGYPLLAFERLAQPVIQSDGVNTISHKREPPNADFRDVVRPNVDTLYSTAIYDLSHNDVVVNVPVVPDDQYALFSFYDPYGNNFASIRAESGTSNGLYRINLRKNNENPGIGTNDKGNYRGFILSPTTYGTLLVRWLLNSTNLEDIHGYQDSTYLRNLTNSSAGKVSPYLVDLLETSNSVSPAENVLDLVAAFAAIDEPFVTADSGTVRSNLAAAGISQGSWTRLNEVDLVQANKSARSSAVRAAVDETLVLNNGWSQPNPDLMGFYGTNYAFRMAVASEGYLAFRQEFALYPSWVNGSGVALAGDTFNLGPDESLLYTFSGKPPLNAEGFWSITGYEGDYLIPNPQSTCALGDRSNITYPDGSRIYSSGARSRSRSNNSMSNEQFQILIQPADVVPPANWTSNWLPGPVGGGDMSALLRWYSAQRSLVNGSYAYPVVTRQFAFRNQNSTGTSGNGTVITTGANSTSTCTGSANTRCPYATATSPVPYTGLAAQSYAPLLSSTALIAALVIYTAL</sequence>
<reference evidence="4 5" key="1">
    <citation type="journal article" date="2018" name="BMC Genomics">
        <title>Genomic evidence for intraspecific hybridization in a clonal and extremely halotolerant yeast.</title>
        <authorList>
            <person name="Gostincar C."/>
            <person name="Stajich J.E."/>
            <person name="Zupancic J."/>
            <person name="Zalar P."/>
            <person name="Gunde-Cimerman N."/>
        </authorList>
    </citation>
    <scope>NUCLEOTIDE SEQUENCE [LARGE SCALE GENOMIC DNA]</scope>
    <source>
        <strain evidence="4 5">EXF-2788</strain>
    </source>
</reference>
<evidence type="ECO:0000259" key="2">
    <source>
        <dbReference type="Pfam" id="PF06742"/>
    </source>
</evidence>
<dbReference type="Proteomes" id="UP000268823">
    <property type="component" value="Unassembled WGS sequence"/>
</dbReference>
<evidence type="ECO:0000256" key="1">
    <source>
        <dbReference type="SAM" id="SignalP"/>
    </source>
</evidence>
<evidence type="ECO:0000313" key="4">
    <source>
        <dbReference type="EMBL" id="RMY87753.1"/>
    </source>
</evidence>
<evidence type="ECO:0008006" key="6">
    <source>
        <dbReference type="Google" id="ProtNLM"/>
    </source>
</evidence>
<dbReference type="InterPro" id="IPR037049">
    <property type="entry name" value="DUF1214_C_sf"/>
</dbReference>
<dbReference type="PANTHER" id="PTHR36509:SF2">
    <property type="entry name" value="BLL3101 PROTEIN"/>
    <property type="match status" value="1"/>
</dbReference>